<dbReference type="Gene3D" id="1.10.10.60">
    <property type="entry name" value="Homeodomain-like"/>
    <property type="match status" value="1"/>
</dbReference>
<dbReference type="InterPro" id="IPR036271">
    <property type="entry name" value="Tet_transcr_reg_TetR-rel_C_sf"/>
</dbReference>
<dbReference type="InterPro" id="IPR050109">
    <property type="entry name" value="HTH-type_TetR-like_transc_reg"/>
</dbReference>
<evidence type="ECO:0000256" key="4">
    <source>
        <dbReference type="PROSITE-ProRule" id="PRU00335"/>
    </source>
</evidence>
<dbReference type="SUPFAM" id="SSF46689">
    <property type="entry name" value="Homeodomain-like"/>
    <property type="match status" value="1"/>
</dbReference>
<dbReference type="RefSeq" id="WP_146296688.1">
    <property type="nucleotide sequence ID" value="NZ_CP042326.1"/>
</dbReference>
<reference evidence="6" key="1">
    <citation type="submission" date="2019-08" db="EMBL/GenBank/DDBJ databases">
        <title>Carotenoids and Carotenoid Binding Proteins in the Halophilic Cyanobacterium Euhalothece sp. ZM00.</title>
        <authorList>
            <person name="Cho S.M."/>
            <person name="Song J.Y."/>
            <person name="Park Y.-I."/>
        </authorList>
    </citation>
    <scope>NUCLEOTIDE SEQUENCE [LARGE SCALE GENOMIC DNA]</scope>
    <source>
        <strain evidence="6">Z-M001</strain>
    </source>
</reference>
<dbReference type="GO" id="GO:0003700">
    <property type="term" value="F:DNA-binding transcription factor activity"/>
    <property type="evidence" value="ECO:0007669"/>
    <property type="project" value="TreeGrafter"/>
</dbReference>
<dbReference type="GO" id="GO:0045892">
    <property type="term" value="P:negative regulation of DNA-templated transcription"/>
    <property type="evidence" value="ECO:0007669"/>
    <property type="project" value="UniProtKB-ARBA"/>
</dbReference>
<keyword evidence="7" id="KW-1185">Reference proteome</keyword>
<dbReference type="EMBL" id="CP042326">
    <property type="protein sequence ID" value="QDZ40848.1"/>
    <property type="molecule type" value="Genomic_DNA"/>
</dbReference>
<keyword evidence="2 4" id="KW-0238">DNA-binding</keyword>
<evidence type="ECO:0000256" key="1">
    <source>
        <dbReference type="ARBA" id="ARBA00023015"/>
    </source>
</evidence>
<sequence>MGVSTAYSEQKKKEILTVATDLFIERGYDGVSIDAIVKEVGGSKSNIYNYFGGKEGLFRAIVEDVSEQILSPLKQAEVENLPLKEGLTAIGKQAMSIILSDRAIGLLRIVIAQSRKFPEVAQLFFQVGPKTRCKLLVEYIEQQQAQGKIKPCDSYQAATQFIGMFLGFHQLQRVLGITSNPTEEEINAIVEDAVKTFMVRYSQ</sequence>
<protein>
    <submittedName>
        <fullName evidence="6">TetR/AcrR family transcriptional regulator</fullName>
    </submittedName>
</protein>
<dbReference type="PANTHER" id="PTHR30055:SF146">
    <property type="entry name" value="HTH-TYPE TRANSCRIPTIONAL DUAL REGULATOR CECR"/>
    <property type="match status" value="1"/>
</dbReference>
<dbReference type="PROSITE" id="PS50977">
    <property type="entry name" value="HTH_TETR_2"/>
    <property type="match status" value="1"/>
</dbReference>
<feature type="domain" description="HTH tetR-type" evidence="5">
    <location>
        <begin position="9"/>
        <end position="69"/>
    </location>
</feature>
<dbReference type="FunFam" id="1.10.10.60:FF:000141">
    <property type="entry name" value="TetR family transcriptional regulator"/>
    <property type="match status" value="1"/>
</dbReference>
<keyword evidence="3" id="KW-0804">Transcription</keyword>
<dbReference type="OrthoDB" id="9816431at2"/>
<evidence type="ECO:0000259" key="5">
    <source>
        <dbReference type="PROSITE" id="PS50977"/>
    </source>
</evidence>
<organism evidence="6 7">
    <name type="scientific">Euhalothece natronophila Z-M001</name>
    <dbReference type="NCBI Taxonomy" id="522448"/>
    <lineage>
        <taxon>Bacteria</taxon>
        <taxon>Bacillati</taxon>
        <taxon>Cyanobacteriota</taxon>
        <taxon>Cyanophyceae</taxon>
        <taxon>Oscillatoriophycideae</taxon>
        <taxon>Chroococcales</taxon>
        <taxon>Halothecacae</taxon>
        <taxon>Halothece cluster</taxon>
        <taxon>Euhalothece</taxon>
    </lineage>
</organism>
<dbReference type="GO" id="GO:0000976">
    <property type="term" value="F:transcription cis-regulatory region binding"/>
    <property type="evidence" value="ECO:0007669"/>
    <property type="project" value="TreeGrafter"/>
</dbReference>
<proteinExistence type="predicted"/>
<gene>
    <name evidence="6" type="ORF">FRE64_13380</name>
</gene>
<dbReference type="SUPFAM" id="SSF48498">
    <property type="entry name" value="Tetracyclin repressor-like, C-terminal domain"/>
    <property type="match status" value="1"/>
</dbReference>
<dbReference type="InterPro" id="IPR001647">
    <property type="entry name" value="HTH_TetR"/>
</dbReference>
<dbReference type="Pfam" id="PF14246">
    <property type="entry name" value="TetR_C_7"/>
    <property type="match status" value="1"/>
</dbReference>
<evidence type="ECO:0000256" key="2">
    <source>
        <dbReference type="ARBA" id="ARBA00023125"/>
    </source>
</evidence>
<feature type="DNA-binding region" description="H-T-H motif" evidence="4">
    <location>
        <begin position="32"/>
        <end position="51"/>
    </location>
</feature>
<keyword evidence="1" id="KW-0805">Transcription regulation</keyword>
<evidence type="ECO:0000313" key="7">
    <source>
        <dbReference type="Proteomes" id="UP000318453"/>
    </source>
</evidence>
<name>A0A5B8NP50_9CHRO</name>
<dbReference type="Proteomes" id="UP000318453">
    <property type="component" value="Chromosome"/>
</dbReference>
<dbReference type="PRINTS" id="PR00455">
    <property type="entry name" value="HTHTETR"/>
</dbReference>
<dbReference type="Pfam" id="PF00440">
    <property type="entry name" value="TetR_N"/>
    <property type="match status" value="1"/>
</dbReference>
<dbReference type="Gene3D" id="1.10.357.10">
    <property type="entry name" value="Tetracycline Repressor, domain 2"/>
    <property type="match status" value="1"/>
</dbReference>
<evidence type="ECO:0000256" key="3">
    <source>
        <dbReference type="ARBA" id="ARBA00023163"/>
    </source>
</evidence>
<dbReference type="KEGG" id="enn:FRE64_13380"/>
<dbReference type="AlphaFoldDB" id="A0A5B8NP50"/>
<dbReference type="PANTHER" id="PTHR30055">
    <property type="entry name" value="HTH-TYPE TRANSCRIPTIONAL REGULATOR RUTR"/>
    <property type="match status" value="1"/>
</dbReference>
<evidence type="ECO:0000313" key="6">
    <source>
        <dbReference type="EMBL" id="QDZ40848.1"/>
    </source>
</evidence>
<dbReference type="InterPro" id="IPR009057">
    <property type="entry name" value="Homeodomain-like_sf"/>
</dbReference>
<dbReference type="InterPro" id="IPR039536">
    <property type="entry name" value="TetR_C_Proteobacteria"/>
</dbReference>
<accession>A0A5B8NP50</accession>